<name>A0A1B8GEX6_9PEZI</name>
<dbReference type="PANTHER" id="PTHR43791">
    <property type="entry name" value="PERMEASE-RELATED"/>
    <property type="match status" value="1"/>
</dbReference>
<dbReference type="EMBL" id="KV460244">
    <property type="protein sequence ID" value="OBT94384.1"/>
    <property type="molecule type" value="Genomic_DNA"/>
</dbReference>
<feature type="transmembrane region" description="Helical" evidence="8">
    <location>
        <begin position="293"/>
        <end position="316"/>
    </location>
</feature>
<dbReference type="SUPFAM" id="SSF103473">
    <property type="entry name" value="MFS general substrate transporter"/>
    <property type="match status" value="1"/>
</dbReference>
<proteinExistence type="inferred from homology"/>
<dbReference type="InterPro" id="IPR036259">
    <property type="entry name" value="MFS_trans_sf"/>
</dbReference>
<evidence type="ECO:0000256" key="7">
    <source>
        <dbReference type="SAM" id="MobiDB-lite"/>
    </source>
</evidence>
<keyword evidence="3 8" id="KW-0812">Transmembrane</keyword>
<keyword evidence="5 8" id="KW-0472">Membrane</keyword>
<keyword evidence="4 8" id="KW-1133">Transmembrane helix</keyword>
<feature type="transmembrane region" description="Helical" evidence="8">
    <location>
        <begin position="357"/>
        <end position="375"/>
    </location>
</feature>
<feature type="domain" description="Major facilitator superfamily (MFS) profile" evidence="9">
    <location>
        <begin position="60"/>
        <end position="476"/>
    </location>
</feature>
<keyword evidence="2" id="KW-0813">Transport</keyword>
<evidence type="ECO:0000313" key="10">
    <source>
        <dbReference type="EMBL" id="OBT94384.1"/>
    </source>
</evidence>
<feature type="transmembrane region" description="Helical" evidence="8">
    <location>
        <begin position="130"/>
        <end position="147"/>
    </location>
</feature>
<reference evidence="10 11" key="1">
    <citation type="submission" date="2016-03" db="EMBL/GenBank/DDBJ databases">
        <title>Comparative genomics of Pseudogymnoascus destructans, the fungus causing white-nose syndrome of bats.</title>
        <authorList>
            <person name="Palmer J.M."/>
            <person name="Drees K.P."/>
            <person name="Foster J.T."/>
            <person name="Lindner D.L."/>
        </authorList>
    </citation>
    <scope>NUCLEOTIDE SEQUENCE [LARGE SCALE GENOMIC DNA]</scope>
    <source>
        <strain evidence="10 11">UAMH 10579</strain>
    </source>
</reference>
<organism evidence="10 11">
    <name type="scientific">Pseudogymnoascus verrucosus</name>
    <dbReference type="NCBI Taxonomy" id="342668"/>
    <lineage>
        <taxon>Eukaryota</taxon>
        <taxon>Fungi</taxon>
        <taxon>Dikarya</taxon>
        <taxon>Ascomycota</taxon>
        <taxon>Pezizomycotina</taxon>
        <taxon>Leotiomycetes</taxon>
        <taxon>Thelebolales</taxon>
        <taxon>Thelebolaceae</taxon>
        <taxon>Pseudogymnoascus</taxon>
    </lineage>
</organism>
<evidence type="ECO:0000256" key="4">
    <source>
        <dbReference type="ARBA" id="ARBA00022989"/>
    </source>
</evidence>
<accession>A0A1B8GEX6</accession>
<dbReference type="PROSITE" id="PS50850">
    <property type="entry name" value="MFS"/>
    <property type="match status" value="1"/>
</dbReference>
<comment type="similarity">
    <text evidence="6">Belongs to the major facilitator superfamily. Allantoate permease family.</text>
</comment>
<dbReference type="FunFam" id="1.20.1250.20:FF:000064">
    <property type="entry name" value="MFS allantoate transporter"/>
    <property type="match status" value="1"/>
</dbReference>
<evidence type="ECO:0000256" key="3">
    <source>
        <dbReference type="ARBA" id="ARBA00022692"/>
    </source>
</evidence>
<protein>
    <recommendedName>
        <fullName evidence="9">Major facilitator superfamily (MFS) profile domain-containing protein</fullName>
    </recommendedName>
</protein>
<dbReference type="Proteomes" id="UP000091956">
    <property type="component" value="Unassembled WGS sequence"/>
</dbReference>
<dbReference type="InterPro" id="IPR011701">
    <property type="entry name" value="MFS"/>
</dbReference>
<keyword evidence="11" id="KW-1185">Reference proteome</keyword>
<dbReference type="InterPro" id="IPR020846">
    <property type="entry name" value="MFS_dom"/>
</dbReference>
<dbReference type="OrthoDB" id="6730379at2759"/>
<evidence type="ECO:0000256" key="6">
    <source>
        <dbReference type="ARBA" id="ARBA00037968"/>
    </source>
</evidence>
<sequence>MAEKNTDAHVGPNGQPISASRRGSVSKSAGPFQTEIEDVTNVEMTDEQSRKVLRKIDLFLLPIMGFCYMLQFLDKGALAASTLLGILDPKTGIHLKGSDLAWCSGIFYFGYMAWSFPSAYFVVRLPIGRYLSMAVVLWGGILMTTAGCKSFTGLMIQRFFLGVAEAAVAPGFSLITGMFYLRKEQPVRQAGWFIGNCVALILGGLVSYGVLNIPNPAIPHWKLLFLIEGAVTVAYGVFMFFVLPDSVSTAWFLKPEERLIALARTLKNKTGIMDNGKFRWPQLWEALRDPQTWLLVLYTFCVNLPNGALTTFQPLIIKGMGFSSLKSILLGLPMGGVEIVFLVITSFLASYLRNARVLLMIFNTAVSMVGMVLVYCLDSQAGRMTGLVFTVVFAMNIPISLSLVTSNVAGFTKRSIVSSMLFVGYCVGNIVGPQFFLASEAPVYKTGLASALAGYSFSIFFLILLYLYYHFENKRRDKLYGSETTIDSDQELADELSNQTDRTITSFRYLL</sequence>
<feature type="transmembrane region" description="Helical" evidence="8">
    <location>
        <begin position="106"/>
        <end position="123"/>
    </location>
</feature>
<feature type="transmembrane region" description="Helical" evidence="8">
    <location>
        <begin position="193"/>
        <end position="211"/>
    </location>
</feature>
<feature type="region of interest" description="Disordered" evidence="7">
    <location>
        <begin position="1"/>
        <end position="30"/>
    </location>
</feature>
<gene>
    <name evidence="10" type="ORF">VE01_07714</name>
</gene>
<feature type="compositionally biased region" description="Polar residues" evidence="7">
    <location>
        <begin position="15"/>
        <end position="27"/>
    </location>
</feature>
<feature type="transmembrane region" description="Helical" evidence="8">
    <location>
        <begin position="159"/>
        <end position="181"/>
    </location>
</feature>
<evidence type="ECO:0000313" key="11">
    <source>
        <dbReference type="Proteomes" id="UP000091956"/>
    </source>
</evidence>
<feature type="transmembrane region" description="Helical" evidence="8">
    <location>
        <begin position="416"/>
        <end position="436"/>
    </location>
</feature>
<evidence type="ECO:0000256" key="8">
    <source>
        <dbReference type="SAM" id="Phobius"/>
    </source>
</evidence>
<dbReference type="AlphaFoldDB" id="A0A1B8GEX6"/>
<dbReference type="PANTHER" id="PTHR43791:SF103">
    <property type="entry name" value="MAJOR FACILITATOR SUPERFAMILY (MFS) PROFILE DOMAIN-CONTAINING PROTEIN-RELATED"/>
    <property type="match status" value="1"/>
</dbReference>
<feature type="transmembrane region" description="Helical" evidence="8">
    <location>
        <begin position="448"/>
        <end position="469"/>
    </location>
</feature>
<evidence type="ECO:0000259" key="9">
    <source>
        <dbReference type="PROSITE" id="PS50850"/>
    </source>
</evidence>
<feature type="transmembrane region" description="Helical" evidence="8">
    <location>
        <begin position="223"/>
        <end position="243"/>
    </location>
</feature>
<evidence type="ECO:0000256" key="2">
    <source>
        <dbReference type="ARBA" id="ARBA00022448"/>
    </source>
</evidence>
<dbReference type="Pfam" id="PF07690">
    <property type="entry name" value="MFS_1"/>
    <property type="match status" value="1"/>
</dbReference>
<dbReference type="GO" id="GO:0016020">
    <property type="term" value="C:membrane"/>
    <property type="evidence" value="ECO:0007669"/>
    <property type="project" value="UniProtKB-SubCell"/>
</dbReference>
<evidence type="ECO:0000256" key="5">
    <source>
        <dbReference type="ARBA" id="ARBA00023136"/>
    </source>
</evidence>
<feature type="transmembrane region" description="Helical" evidence="8">
    <location>
        <begin position="58"/>
        <end position="86"/>
    </location>
</feature>
<evidence type="ECO:0000256" key="1">
    <source>
        <dbReference type="ARBA" id="ARBA00004141"/>
    </source>
</evidence>
<feature type="transmembrane region" description="Helical" evidence="8">
    <location>
        <begin position="387"/>
        <end position="404"/>
    </location>
</feature>
<dbReference type="Gene3D" id="1.20.1250.20">
    <property type="entry name" value="MFS general substrate transporter like domains"/>
    <property type="match status" value="1"/>
</dbReference>
<feature type="transmembrane region" description="Helical" evidence="8">
    <location>
        <begin position="328"/>
        <end position="350"/>
    </location>
</feature>
<dbReference type="GO" id="GO:0022857">
    <property type="term" value="F:transmembrane transporter activity"/>
    <property type="evidence" value="ECO:0007669"/>
    <property type="project" value="InterPro"/>
</dbReference>
<reference evidence="11" key="2">
    <citation type="journal article" date="2018" name="Nat. Commun.">
        <title>Extreme sensitivity to ultraviolet light in the fungal pathogen causing white-nose syndrome of bats.</title>
        <authorList>
            <person name="Palmer J.M."/>
            <person name="Drees K.P."/>
            <person name="Foster J.T."/>
            <person name="Lindner D.L."/>
        </authorList>
    </citation>
    <scope>NUCLEOTIDE SEQUENCE [LARGE SCALE GENOMIC DNA]</scope>
    <source>
        <strain evidence="11">UAMH 10579</strain>
    </source>
</reference>
<dbReference type="GeneID" id="28841100"/>
<dbReference type="RefSeq" id="XP_018128117.1">
    <property type="nucleotide sequence ID" value="XM_018277147.2"/>
</dbReference>
<comment type="subcellular location">
    <subcellularLocation>
        <location evidence="1">Membrane</location>
        <topology evidence="1">Multi-pass membrane protein</topology>
    </subcellularLocation>
</comment>